<dbReference type="PROSITE" id="PS01347">
    <property type="entry name" value="MRAY_1"/>
    <property type="match status" value="1"/>
</dbReference>
<dbReference type="NCBIfam" id="TIGR00445">
    <property type="entry name" value="mraY"/>
    <property type="match status" value="1"/>
</dbReference>
<keyword evidence="3 8" id="KW-0808">Transferase</keyword>
<comment type="caution">
    <text evidence="8">The sequence shown here is derived from an EMBL/GenBank/DDBJ whole genome shotgun (WGS) entry which is preliminary data.</text>
</comment>
<dbReference type="InterPro" id="IPR000715">
    <property type="entry name" value="Glycosyl_transferase_4"/>
</dbReference>
<dbReference type="PANTHER" id="PTHR22926:SF5">
    <property type="entry name" value="PHOSPHO-N-ACETYLMURAMOYL-PENTAPEPTIDE-TRANSFERASE HOMOLOG"/>
    <property type="match status" value="1"/>
</dbReference>
<keyword evidence="4 7" id="KW-0812">Transmembrane</keyword>
<dbReference type="HAMAP" id="MF_00038">
    <property type="entry name" value="MraY"/>
    <property type="match status" value="1"/>
</dbReference>
<evidence type="ECO:0000256" key="4">
    <source>
        <dbReference type="ARBA" id="ARBA00022692"/>
    </source>
</evidence>
<dbReference type="GO" id="GO:0071555">
    <property type="term" value="P:cell wall organization"/>
    <property type="evidence" value="ECO:0007669"/>
    <property type="project" value="TreeGrafter"/>
</dbReference>
<protein>
    <submittedName>
        <fullName evidence="8">Phospho-N-acetylmuramoyl-pentapeptide-transferase</fullName>
        <ecNumber evidence="8">2.7.8.13</ecNumber>
    </submittedName>
</protein>
<gene>
    <name evidence="8" type="primary">mraY_31</name>
    <name evidence="8" type="ORF">SDC9_107378</name>
</gene>
<comment type="subcellular location">
    <subcellularLocation>
        <location evidence="1">Membrane</location>
        <topology evidence="1">Multi-pass membrane protein</topology>
    </subcellularLocation>
</comment>
<dbReference type="GO" id="GO:0005886">
    <property type="term" value="C:plasma membrane"/>
    <property type="evidence" value="ECO:0007669"/>
    <property type="project" value="TreeGrafter"/>
</dbReference>
<dbReference type="InterPro" id="IPR018480">
    <property type="entry name" value="PNAcMuramoyl-5peptid_Trfase_CS"/>
</dbReference>
<evidence type="ECO:0000256" key="7">
    <source>
        <dbReference type="SAM" id="Phobius"/>
    </source>
</evidence>
<dbReference type="PANTHER" id="PTHR22926">
    <property type="entry name" value="PHOSPHO-N-ACETYLMURAMOYL-PENTAPEPTIDE-TRANSFERASE"/>
    <property type="match status" value="1"/>
</dbReference>
<dbReference type="EC" id="2.7.8.13" evidence="8"/>
<evidence type="ECO:0000256" key="3">
    <source>
        <dbReference type="ARBA" id="ARBA00022679"/>
    </source>
</evidence>
<name>A0A645B555_9ZZZZ</name>
<feature type="transmembrane region" description="Helical" evidence="7">
    <location>
        <begin position="6"/>
        <end position="25"/>
    </location>
</feature>
<evidence type="ECO:0000313" key="8">
    <source>
        <dbReference type="EMBL" id="MPM60527.1"/>
    </source>
</evidence>
<feature type="transmembrane region" description="Helical" evidence="7">
    <location>
        <begin position="112"/>
        <end position="138"/>
    </location>
</feature>
<dbReference type="AlphaFoldDB" id="A0A645B555"/>
<organism evidence="8">
    <name type="scientific">bioreactor metagenome</name>
    <dbReference type="NCBI Taxonomy" id="1076179"/>
    <lineage>
        <taxon>unclassified sequences</taxon>
        <taxon>metagenomes</taxon>
        <taxon>ecological metagenomes</taxon>
    </lineage>
</organism>
<feature type="transmembrane region" description="Helical" evidence="7">
    <location>
        <begin position="175"/>
        <end position="193"/>
    </location>
</feature>
<feature type="transmembrane region" description="Helical" evidence="7">
    <location>
        <begin position="150"/>
        <end position="168"/>
    </location>
</feature>
<dbReference type="CDD" id="cd06852">
    <property type="entry name" value="GT_MraY"/>
    <property type="match status" value="1"/>
</dbReference>
<feature type="transmembrane region" description="Helical" evidence="7">
    <location>
        <begin position="299"/>
        <end position="321"/>
    </location>
</feature>
<evidence type="ECO:0000256" key="1">
    <source>
        <dbReference type="ARBA" id="ARBA00004141"/>
    </source>
</evidence>
<dbReference type="InterPro" id="IPR003524">
    <property type="entry name" value="PNAcMuramoyl-5peptid_Trfase"/>
</dbReference>
<evidence type="ECO:0000256" key="2">
    <source>
        <dbReference type="ARBA" id="ARBA00005583"/>
    </source>
</evidence>
<feature type="transmembrane region" description="Helical" evidence="7">
    <location>
        <begin position="46"/>
        <end position="68"/>
    </location>
</feature>
<accession>A0A645B555</accession>
<sequence>MSKLLIPLTAFALTWGTLPFLIPFLRRLKFGQVIREDGPVWHQGKAGTPTMGGIAFILGITAAIFAGMPAIGDTSSLLCALCAISFGLVGFADDYIKVVKKRNLGLSAKQKISLHILAGCAYLAAMTSAGLTSTSVAIPFTGQVLDLGVLYYPLALFAVIGAVNSVNLTDGLDGLATGVTLPVAVLFMGIAWKLGADDLWLPAAALLGGLLGFLPFNRKPAKVFMGDTGSMYLGGMVTALAFSAGMPVLLVICGGVYVAEAVSDILQVGYFKATHGKRLFRMAPLHHHFEMSGWSENKIVIRFSLVSTLLCILAWLGYAGFYAI</sequence>
<comment type="similarity">
    <text evidence="2">Belongs to the glycosyltransferase 4 family. MraY subfamily.</text>
</comment>
<dbReference type="Pfam" id="PF00953">
    <property type="entry name" value="Glycos_transf_4"/>
    <property type="match status" value="1"/>
</dbReference>
<proteinExistence type="inferred from homology"/>
<dbReference type="EMBL" id="VSSQ01017846">
    <property type="protein sequence ID" value="MPM60527.1"/>
    <property type="molecule type" value="Genomic_DNA"/>
</dbReference>
<evidence type="ECO:0000256" key="5">
    <source>
        <dbReference type="ARBA" id="ARBA00022989"/>
    </source>
</evidence>
<evidence type="ECO:0000256" key="6">
    <source>
        <dbReference type="ARBA" id="ARBA00023136"/>
    </source>
</evidence>
<feature type="transmembrane region" description="Helical" evidence="7">
    <location>
        <begin position="74"/>
        <end position="92"/>
    </location>
</feature>
<reference evidence="8" key="1">
    <citation type="submission" date="2019-08" db="EMBL/GenBank/DDBJ databases">
        <authorList>
            <person name="Kucharzyk K."/>
            <person name="Murdoch R.W."/>
            <person name="Higgins S."/>
            <person name="Loffler F."/>
        </authorList>
    </citation>
    <scope>NUCLEOTIDE SEQUENCE</scope>
</reference>
<dbReference type="GO" id="GO:0008963">
    <property type="term" value="F:phospho-N-acetylmuramoyl-pentapeptide-transferase activity"/>
    <property type="evidence" value="ECO:0007669"/>
    <property type="project" value="InterPro"/>
</dbReference>
<dbReference type="PROSITE" id="PS01348">
    <property type="entry name" value="MRAY_2"/>
    <property type="match status" value="1"/>
</dbReference>
<feature type="transmembrane region" description="Helical" evidence="7">
    <location>
        <begin position="237"/>
        <end position="259"/>
    </location>
</feature>
<keyword evidence="5 7" id="KW-1133">Transmembrane helix</keyword>
<dbReference type="Pfam" id="PF10555">
    <property type="entry name" value="MraY_sig1"/>
    <property type="match status" value="1"/>
</dbReference>
<feature type="transmembrane region" description="Helical" evidence="7">
    <location>
        <begin position="199"/>
        <end position="216"/>
    </location>
</feature>
<keyword evidence="6 7" id="KW-0472">Membrane</keyword>
<dbReference type="GO" id="GO:0044038">
    <property type="term" value="P:cell wall macromolecule biosynthetic process"/>
    <property type="evidence" value="ECO:0007669"/>
    <property type="project" value="TreeGrafter"/>
</dbReference>